<dbReference type="InterPro" id="IPR037041">
    <property type="entry name" value="Trigger_fac_C_sf"/>
</dbReference>
<dbReference type="Gene3D" id="3.10.50.40">
    <property type="match status" value="1"/>
</dbReference>
<evidence type="ECO:0000256" key="7">
    <source>
        <dbReference type="ARBA" id="ARBA00024849"/>
    </source>
</evidence>
<dbReference type="SUPFAM" id="SSF102735">
    <property type="entry name" value="Trigger factor ribosome-binding domain"/>
    <property type="match status" value="1"/>
</dbReference>
<dbReference type="Pfam" id="PF00254">
    <property type="entry name" value="FKBP_C"/>
    <property type="match status" value="1"/>
</dbReference>
<dbReference type="FunFam" id="3.30.70.1050:FF:000004">
    <property type="entry name" value="Trigger factor"/>
    <property type="match status" value="1"/>
</dbReference>
<evidence type="ECO:0000256" key="10">
    <source>
        <dbReference type="SAM" id="SignalP"/>
    </source>
</evidence>
<keyword evidence="13" id="KW-1185">Reference proteome</keyword>
<dbReference type="NCBIfam" id="TIGR00115">
    <property type="entry name" value="tig"/>
    <property type="match status" value="1"/>
</dbReference>
<keyword evidence="4 8" id="KW-0697">Rotamase</keyword>
<dbReference type="EMBL" id="JALLPJ020000550">
    <property type="protein sequence ID" value="KAL3788764.1"/>
    <property type="molecule type" value="Genomic_DNA"/>
</dbReference>
<evidence type="ECO:0000313" key="13">
    <source>
        <dbReference type="Proteomes" id="UP001530400"/>
    </source>
</evidence>
<dbReference type="InterPro" id="IPR005215">
    <property type="entry name" value="Trig_fac"/>
</dbReference>
<dbReference type="SUPFAM" id="SSF109998">
    <property type="entry name" value="Triger factor/SurA peptide-binding domain-like"/>
    <property type="match status" value="1"/>
</dbReference>
<comment type="caution">
    <text evidence="12">The sequence shown here is derived from an EMBL/GenBank/DDBJ whole genome shotgun (WGS) entry which is preliminary data.</text>
</comment>
<dbReference type="PANTHER" id="PTHR30560">
    <property type="entry name" value="TRIGGER FACTOR CHAPERONE AND PEPTIDYL-PROLYL CIS/TRANS ISOMERASE"/>
    <property type="match status" value="1"/>
</dbReference>
<keyword evidence="6 8" id="KW-0413">Isomerase</keyword>
<dbReference type="EC" id="5.2.1.8" evidence="3 8"/>
<dbReference type="Pfam" id="PF05697">
    <property type="entry name" value="Trigger_N"/>
    <property type="match status" value="1"/>
</dbReference>
<organism evidence="12 13">
    <name type="scientific">Cyclotella atomus</name>
    <dbReference type="NCBI Taxonomy" id="382360"/>
    <lineage>
        <taxon>Eukaryota</taxon>
        <taxon>Sar</taxon>
        <taxon>Stramenopiles</taxon>
        <taxon>Ochrophyta</taxon>
        <taxon>Bacillariophyta</taxon>
        <taxon>Coscinodiscophyceae</taxon>
        <taxon>Thalassiosirophycidae</taxon>
        <taxon>Stephanodiscales</taxon>
        <taxon>Stephanodiscaceae</taxon>
        <taxon>Cyclotella</taxon>
    </lineage>
</organism>
<evidence type="ECO:0000256" key="3">
    <source>
        <dbReference type="ARBA" id="ARBA00013194"/>
    </source>
</evidence>
<protein>
    <recommendedName>
        <fullName evidence="3 8">peptidylprolyl isomerase</fullName>
        <ecNumber evidence="3 8">5.2.1.8</ecNumber>
    </recommendedName>
</protein>
<dbReference type="InterPro" id="IPR008881">
    <property type="entry name" value="Trigger_fac_ribosome-bd_bac"/>
</dbReference>
<feature type="signal peptide" evidence="10">
    <location>
        <begin position="1"/>
        <end position="19"/>
    </location>
</feature>
<evidence type="ECO:0000256" key="1">
    <source>
        <dbReference type="ARBA" id="ARBA00000971"/>
    </source>
</evidence>
<comment type="similarity">
    <text evidence="2">Belongs to the FKBP-type PPIase family. Tig subfamily.</text>
</comment>
<dbReference type="InterPro" id="IPR027304">
    <property type="entry name" value="Trigger_fact/SurA_dom_sf"/>
</dbReference>
<feature type="region of interest" description="Disordered" evidence="9">
    <location>
        <begin position="25"/>
        <end position="70"/>
    </location>
</feature>
<comment type="catalytic activity">
    <reaction evidence="1 8">
        <text>[protein]-peptidylproline (omega=180) = [protein]-peptidylproline (omega=0)</text>
        <dbReference type="Rhea" id="RHEA:16237"/>
        <dbReference type="Rhea" id="RHEA-COMP:10747"/>
        <dbReference type="Rhea" id="RHEA-COMP:10748"/>
        <dbReference type="ChEBI" id="CHEBI:83833"/>
        <dbReference type="ChEBI" id="CHEBI:83834"/>
        <dbReference type="EC" id="5.2.1.8"/>
    </reaction>
</comment>
<evidence type="ECO:0000256" key="4">
    <source>
        <dbReference type="ARBA" id="ARBA00023110"/>
    </source>
</evidence>
<keyword evidence="10" id="KW-0732">Signal</keyword>
<evidence type="ECO:0000256" key="8">
    <source>
        <dbReference type="PROSITE-ProRule" id="PRU00277"/>
    </source>
</evidence>
<comment type="function">
    <text evidence="7">Involved in protein export. Acts as a chaperone by maintaining the newly synthesized protein in an open conformation. Functions as a peptidyl-prolyl cis-trans isomerase.</text>
</comment>
<sequence>MARISNLALAACLISAGHAFTFVQPSSNSASSRTSHLTTHHPSLFTQRRTNKLSSPTRLQSTASADEATSTIKKLPQSSVELTLTIPPSLTSSTYEKVLSTVSNKLSIPGFRKGAKIPNAVIENAWSVNGGKSDLKKLAINELAAQLIEKTLKSHELEPIGQPVVIPSVEDCANSFKVGQEFELVVRCDVWPDIDWKAGSVDDAKPYLGLQGSYKRKPFNQERFDAALRDLTERYAKLEPFEDNSSPIEMGDACVVNMVGYLANSDGGKGEALPEGVASGDNVEVILGKGRYMEGLVEGLVGGRVGETKVVKVRFPDALKNKDLAGKDAIFDVTITSASKRILPTVTDEFASQVRPGLTAESLKEELRNAVDSQDAQEYMGARNEALGAALAQVLEVEVPDTLITNQAKEKYALMMTDMRNGGMADEEIQKMINPENFIKYKDIYAESIVRDFKISMALDEISRLENIQVPAYQVEEQLQQLKDQANQAGQADEFDDEQVRKKVESTLERRMVFDFLAEHADLKVEYMKEGEDEFDAELMEKLAQESLERENASSSEGENHTEVDTVVEPSAVKEEVVTEAAVEEKEPAAKAAVEEVKMTEATTFKYDGPEFTDMDQGQKAFNILVDLGMVELNPDPDAPDFDASVFADED</sequence>
<evidence type="ECO:0000313" key="12">
    <source>
        <dbReference type="EMBL" id="KAL3788764.1"/>
    </source>
</evidence>
<dbReference type="InterPro" id="IPR036611">
    <property type="entry name" value="Trigger_fac_ribosome-bd_sf"/>
</dbReference>
<dbReference type="GO" id="GO:0003755">
    <property type="term" value="F:peptidyl-prolyl cis-trans isomerase activity"/>
    <property type="evidence" value="ECO:0007669"/>
    <property type="project" value="UniProtKB-KW"/>
</dbReference>
<dbReference type="PROSITE" id="PS50059">
    <property type="entry name" value="FKBP_PPIASE"/>
    <property type="match status" value="1"/>
</dbReference>
<evidence type="ECO:0000256" key="9">
    <source>
        <dbReference type="SAM" id="MobiDB-lite"/>
    </source>
</evidence>
<dbReference type="InterPro" id="IPR001179">
    <property type="entry name" value="PPIase_FKBP_dom"/>
</dbReference>
<dbReference type="AlphaFoldDB" id="A0ABD3PM37"/>
<accession>A0ABD3PM37</accession>
<reference evidence="12 13" key="1">
    <citation type="submission" date="2024-10" db="EMBL/GenBank/DDBJ databases">
        <title>Updated reference genomes for cyclostephanoid diatoms.</title>
        <authorList>
            <person name="Roberts W.R."/>
            <person name="Alverson A.J."/>
        </authorList>
    </citation>
    <scope>NUCLEOTIDE SEQUENCE [LARGE SCALE GENOMIC DNA]</scope>
    <source>
        <strain evidence="12 13">AJA010-31</strain>
    </source>
</reference>
<name>A0ABD3PM37_9STRA</name>
<dbReference type="Proteomes" id="UP001530400">
    <property type="component" value="Unassembled WGS sequence"/>
</dbReference>
<dbReference type="SUPFAM" id="SSF54534">
    <property type="entry name" value="FKBP-like"/>
    <property type="match status" value="1"/>
</dbReference>
<dbReference type="Gene3D" id="1.10.3120.10">
    <property type="entry name" value="Trigger factor, C-terminal domain"/>
    <property type="match status" value="1"/>
</dbReference>
<evidence type="ECO:0000256" key="6">
    <source>
        <dbReference type="ARBA" id="ARBA00023235"/>
    </source>
</evidence>
<gene>
    <name evidence="12" type="ORF">ACHAWO_008574</name>
</gene>
<dbReference type="InterPro" id="IPR046357">
    <property type="entry name" value="PPIase_dom_sf"/>
</dbReference>
<evidence type="ECO:0000256" key="2">
    <source>
        <dbReference type="ARBA" id="ARBA00005464"/>
    </source>
</evidence>
<dbReference type="Gene3D" id="3.30.70.1050">
    <property type="entry name" value="Trigger factor ribosome-binding domain"/>
    <property type="match status" value="1"/>
</dbReference>
<evidence type="ECO:0000259" key="11">
    <source>
        <dbReference type="PROSITE" id="PS50059"/>
    </source>
</evidence>
<dbReference type="PANTHER" id="PTHR30560:SF3">
    <property type="entry name" value="TRIGGER FACTOR-LIKE PROTEIN TIG, CHLOROPLASTIC"/>
    <property type="match status" value="1"/>
</dbReference>
<dbReference type="Pfam" id="PF05698">
    <property type="entry name" value="Trigger_C"/>
    <property type="match status" value="1"/>
</dbReference>
<proteinExistence type="inferred from homology"/>
<feature type="chain" id="PRO_5044795378" description="peptidylprolyl isomerase" evidence="10">
    <location>
        <begin position="20"/>
        <end position="651"/>
    </location>
</feature>
<keyword evidence="5" id="KW-0143">Chaperone</keyword>
<feature type="domain" description="PPIase FKBP-type" evidence="11">
    <location>
        <begin position="251"/>
        <end position="313"/>
    </location>
</feature>
<dbReference type="InterPro" id="IPR008880">
    <property type="entry name" value="Trigger_fac_C"/>
</dbReference>
<evidence type="ECO:0000256" key="5">
    <source>
        <dbReference type="ARBA" id="ARBA00023186"/>
    </source>
</evidence>
<dbReference type="HAMAP" id="MF_00303">
    <property type="entry name" value="Trigger_factor_Tig"/>
    <property type="match status" value="1"/>
</dbReference>